<feature type="domain" description="EFHB C-terminal EF-hand" evidence="1">
    <location>
        <begin position="416"/>
        <end position="488"/>
    </location>
</feature>
<sequence length="496" mass="58422">MEKCNTENGFLILNHDDSNKKQFKNYKNSKNKTYNIKECFMEYSLEDKIEALKNMLDYNEKYIQKLPSHITNMCNIKQIIGVKECIQPVQETSFQTIISELRNTVMNSYWNKEVGKTRYQIPYLPMGMNPLEVTFGKKIKSESIAELLKEKIMESDIPEQDIIEMYKKSHNRYLPAEQIKRHYKKPFDQNLCFGKSYNANIRGMRLKKLLTWIDADPNTIANSNFAKSSYSYIDEKFKEFIHEMRHGKVSEKKDTSEKLNILSDCPINNEVITQQNYLQYINSLRQKFKKQVPEIPYLDIYEDLICLDKDYTGILPEDKVFSILAKYKIYINKTFLIPLLDLLQIYKEKNIKYEDLLNLLNWKYDFPTLPKIEKIPLECQYYNTEYNTTIGKIDRIDTTNIPTAGVYKDLDKPTAYSLIHPNIFTKHGLSNTDLSKLRSKEEIRSIFEAIGIQFPNNSFDLLWEKGLKKSCTDNVSVEIFVNLLDQYDNIINNKIN</sequence>
<accession>A0A2A3E9Z6</accession>
<organism evidence="2 3">
    <name type="scientific">Apis cerana cerana</name>
    <name type="common">Oriental honeybee</name>
    <dbReference type="NCBI Taxonomy" id="94128"/>
    <lineage>
        <taxon>Eukaryota</taxon>
        <taxon>Metazoa</taxon>
        <taxon>Ecdysozoa</taxon>
        <taxon>Arthropoda</taxon>
        <taxon>Hexapoda</taxon>
        <taxon>Insecta</taxon>
        <taxon>Pterygota</taxon>
        <taxon>Neoptera</taxon>
        <taxon>Endopterygota</taxon>
        <taxon>Hymenoptera</taxon>
        <taxon>Apocrita</taxon>
        <taxon>Aculeata</taxon>
        <taxon>Apoidea</taxon>
        <taxon>Anthophila</taxon>
        <taxon>Apidae</taxon>
        <taxon>Apis</taxon>
    </lineage>
</organism>
<evidence type="ECO:0000313" key="2">
    <source>
        <dbReference type="EMBL" id="PBC27996.1"/>
    </source>
</evidence>
<keyword evidence="3" id="KW-1185">Reference proteome</keyword>
<dbReference type="Proteomes" id="UP000242457">
    <property type="component" value="Unassembled WGS sequence"/>
</dbReference>
<proteinExistence type="predicted"/>
<protein>
    <submittedName>
        <fullName evidence="2">EF-hand domain-containing family member B</fullName>
    </submittedName>
</protein>
<dbReference type="STRING" id="94128.A0A2A3E9Z6"/>
<reference evidence="2 3" key="1">
    <citation type="submission" date="2014-07" db="EMBL/GenBank/DDBJ databases">
        <title>Genomic and transcriptomic analysis on Apis cerana provide comprehensive insights into honey bee biology.</title>
        <authorList>
            <person name="Diao Q."/>
            <person name="Sun L."/>
            <person name="Zheng H."/>
            <person name="Zheng H."/>
            <person name="Xu S."/>
            <person name="Wang S."/>
            <person name="Zeng Z."/>
            <person name="Hu F."/>
            <person name="Su S."/>
            <person name="Wu J."/>
        </authorList>
    </citation>
    <scope>NUCLEOTIDE SEQUENCE [LARGE SCALE GENOMIC DNA]</scope>
    <source>
        <tissue evidence="2">Pupae without intestine</tissue>
    </source>
</reference>
<dbReference type="AlphaFoldDB" id="A0A2A3E9Z6"/>
<dbReference type="Pfam" id="PF25325">
    <property type="entry name" value="EF-hand_EFHB_C"/>
    <property type="match status" value="1"/>
</dbReference>
<gene>
    <name evidence="2" type="ORF">APICC_00622</name>
</gene>
<evidence type="ECO:0000313" key="3">
    <source>
        <dbReference type="Proteomes" id="UP000242457"/>
    </source>
</evidence>
<name>A0A2A3E9Z6_APICC</name>
<evidence type="ECO:0000259" key="1">
    <source>
        <dbReference type="Pfam" id="PF25325"/>
    </source>
</evidence>
<dbReference type="EMBL" id="KZ288325">
    <property type="protein sequence ID" value="PBC27996.1"/>
    <property type="molecule type" value="Genomic_DNA"/>
</dbReference>
<dbReference type="InterPro" id="IPR057428">
    <property type="entry name" value="EFHB_EF-hand_C"/>
</dbReference>
<dbReference type="OrthoDB" id="2096280at2759"/>